<dbReference type="GO" id="GO:0004692">
    <property type="term" value="F:cGMP-dependent protein kinase activity"/>
    <property type="evidence" value="ECO:0007669"/>
    <property type="project" value="UniProtKB-EC"/>
</dbReference>
<organism evidence="20 21">
    <name type="scientific">Ciona savignyi</name>
    <name type="common">Pacific transparent sea squirt</name>
    <dbReference type="NCBI Taxonomy" id="51511"/>
    <lineage>
        <taxon>Eukaryota</taxon>
        <taxon>Metazoa</taxon>
        <taxon>Chordata</taxon>
        <taxon>Tunicata</taxon>
        <taxon>Ascidiacea</taxon>
        <taxon>Phlebobranchia</taxon>
        <taxon>Cionidae</taxon>
        <taxon>Ciona</taxon>
    </lineage>
</organism>
<keyword evidence="9 14" id="KW-0067">ATP-binding</keyword>
<keyword evidence="21" id="KW-1185">Reference proteome</keyword>
<keyword evidence="7 14" id="KW-0547">Nucleotide-binding</keyword>
<dbReference type="Pfam" id="PF00027">
    <property type="entry name" value="cNMP_binding"/>
    <property type="match status" value="1"/>
</dbReference>
<dbReference type="PROSITE" id="PS00107">
    <property type="entry name" value="PROTEIN_KINASE_ATP"/>
    <property type="match status" value="1"/>
</dbReference>
<dbReference type="InterPro" id="IPR008271">
    <property type="entry name" value="Ser/Thr_kinase_AS"/>
</dbReference>
<evidence type="ECO:0000256" key="8">
    <source>
        <dbReference type="ARBA" id="ARBA00022777"/>
    </source>
</evidence>
<evidence type="ECO:0000259" key="19">
    <source>
        <dbReference type="PROSITE" id="PS51285"/>
    </source>
</evidence>
<dbReference type="PROSITE" id="PS50011">
    <property type="entry name" value="PROTEIN_KINASE_DOM"/>
    <property type="match status" value="1"/>
</dbReference>
<dbReference type="PROSITE" id="PS50042">
    <property type="entry name" value="CNMP_BINDING_3"/>
    <property type="match status" value="1"/>
</dbReference>
<feature type="domain" description="Protein kinase" evidence="17">
    <location>
        <begin position="306"/>
        <end position="563"/>
    </location>
</feature>
<dbReference type="PIRSF" id="PIRSF000559">
    <property type="entry name" value="cGMP-dep_kinase"/>
    <property type="match status" value="1"/>
</dbReference>
<dbReference type="FunFam" id="3.30.200.20:FF:000005">
    <property type="entry name" value="cAMP-dependent protein kinase catalytic subunit"/>
    <property type="match status" value="1"/>
</dbReference>
<dbReference type="Pfam" id="PF00069">
    <property type="entry name" value="Pkinase"/>
    <property type="match status" value="1"/>
</dbReference>
<keyword evidence="3" id="KW-0723">Serine/threonine-protein kinase</keyword>
<comment type="catalytic activity">
    <reaction evidence="11">
        <text>L-threonyl-[protein] + ATP = O-phospho-L-threonyl-[protein] + ADP + H(+)</text>
        <dbReference type="Rhea" id="RHEA:46608"/>
        <dbReference type="Rhea" id="RHEA-COMP:11060"/>
        <dbReference type="Rhea" id="RHEA-COMP:11605"/>
        <dbReference type="ChEBI" id="CHEBI:15378"/>
        <dbReference type="ChEBI" id="CHEBI:30013"/>
        <dbReference type="ChEBI" id="CHEBI:30616"/>
        <dbReference type="ChEBI" id="CHEBI:61977"/>
        <dbReference type="ChEBI" id="CHEBI:456216"/>
        <dbReference type="EC" id="2.7.11.12"/>
    </reaction>
</comment>
<dbReference type="SUPFAM" id="SSF51206">
    <property type="entry name" value="cAMP-binding domain-like"/>
    <property type="match status" value="1"/>
</dbReference>
<evidence type="ECO:0000256" key="5">
    <source>
        <dbReference type="ARBA" id="ARBA00022553"/>
    </source>
</evidence>
<evidence type="ECO:0000256" key="9">
    <source>
        <dbReference type="ARBA" id="ARBA00022840"/>
    </source>
</evidence>
<comment type="similarity">
    <text evidence="1">Belongs to the protein kinase superfamily. AGC Ser/Thr protein kinase family. cGMP subfamily.</text>
</comment>
<evidence type="ECO:0000256" key="10">
    <source>
        <dbReference type="ARBA" id="ARBA00022992"/>
    </source>
</evidence>
<evidence type="ECO:0000256" key="11">
    <source>
        <dbReference type="ARBA" id="ARBA00047298"/>
    </source>
</evidence>
<dbReference type="AlphaFoldDB" id="H2YVX6"/>
<evidence type="ECO:0000256" key="1">
    <source>
        <dbReference type="ARBA" id="ARBA00006352"/>
    </source>
</evidence>
<dbReference type="InterPro" id="IPR014710">
    <property type="entry name" value="RmlC-like_jellyroll"/>
</dbReference>
<dbReference type="InterPro" id="IPR035014">
    <property type="entry name" value="STKc_cGK"/>
</dbReference>
<dbReference type="InterPro" id="IPR000595">
    <property type="entry name" value="cNMP-bd_dom"/>
</dbReference>
<feature type="active site" description="Proton acceptor" evidence="13">
    <location>
        <position position="428"/>
    </location>
</feature>
<dbReference type="FunFam" id="1.10.510.10:FF:000096">
    <property type="entry name" value="cGMP-dependent protein kinase"/>
    <property type="match status" value="1"/>
</dbReference>
<comment type="catalytic activity">
    <reaction evidence="12">
        <text>L-seryl-[protein] + ATP = O-phospho-L-seryl-[protein] + ADP + H(+)</text>
        <dbReference type="Rhea" id="RHEA:17989"/>
        <dbReference type="Rhea" id="RHEA-COMP:9863"/>
        <dbReference type="Rhea" id="RHEA-COMP:11604"/>
        <dbReference type="ChEBI" id="CHEBI:15378"/>
        <dbReference type="ChEBI" id="CHEBI:29999"/>
        <dbReference type="ChEBI" id="CHEBI:30616"/>
        <dbReference type="ChEBI" id="CHEBI:83421"/>
        <dbReference type="ChEBI" id="CHEBI:456216"/>
        <dbReference type="EC" id="2.7.11.12"/>
    </reaction>
</comment>
<evidence type="ECO:0000256" key="13">
    <source>
        <dbReference type="PIRSR" id="PIRSR000559-1"/>
    </source>
</evidence>
<feature type="domain" description="AGC-kinase C-terminal" evidence="19">
    <location>
        <begin position="564"/>
        <end position="615"/>
    </location>
</feature>
<dbReference type="Proteomes" id="UP000007875">
    <property type="component" value="Unassembled WGS sequence"/>
</dbReference>
<feature type="binding site" evidence="14 15">
    <location>
        <position position="334"/>
    </location>
    <ligand>
        <name>ATP</name>
        <dbReference type="ChEBI" id="CHEBI:30616"/>
    </ligand>
</feature>
<dbReference type="InterPro" id="IPR002374">
    <property type="entry name" value="cGMP_dep_kinase"/>
</dbReference>
<evidence type="ECO:0000259" key="17">
    <source>
        <dbReference type="PROSITE" id="PS50011"/>
    </source>
</evidence>
<feature type="compositionally biased region" description="Polar residues" evidence="16">
    <location>
        <begin position="582"/>
        <end position="593"/>
    </location>
</feature>
<reference evidence="20" key="2">
    <citation type="submission" date="2025-08" db="UniProtKB">
        <authorList>
            <consortium name="Ensembl"/>
        </authorList>
    </citation>
    <scope>IDENTIFICATION</scope>
</reference>
<dbReference type="GeneTree" id="ENSGT00940000154704"/>
<reference evidence="20" key="3">
    <citation type="submission" date="2025-09" db="UniProtKB">
        <authorList>
            <consortium name="Ensembl"/>
        </authorList>
    </citation>
    <scope>IDENTIFICATION</scope>
</reference>
<sequence length="615" mass="70239">KDEAIKALKSDLVEKTSIIQCLYSQLDKYKSIVCSRFQIRDVSSCVQMKDVTLGKQDDAISPSNGDLSVNDFMKHLEDCQIEEIVDCMYPVEYSNGSCIIKEGDVGSLVYVLEDGKVAVTKAGAHLCNMGAGKVFGELAILYNCTRTATVKATTHVRLWAIDRHCFQAIMMRTGLLKHSEYLEFLTSVPTFSGLGEDLLRRIVDVMEEVIRNSVAERLYGTYMTMLTSSMVSNLTTDFIFVHCFKYNHYFRLRSVDQHVYRRIFSSGPFHTGRIYAQRTLLLKTEKELRVSKKSDGFYDDLILEDFTAIDTLGVGGFGRVELVRSDPAKTYAMKVLKKRHIVDTRQQEHIKNEKVIMMDCNSDFIVKMYRTFRDTKYIYMLLECCLGGELWTVLRDKGHFDDSAARFYTACVVEAFTYMHARGIIYRDLKPENLLLDTRGYAKLVDFGFAKRIGFSRKTWTFCGTPEYVAPEIILNKGHDLSADYWSLGILMFELMTGSPPFSGSDPMKTYNQILKGIDMIEFPKKISKNAQSLIRKLCRDNPSERLGNQRNGIKDIQKHKWFDGFHWIGLRKGTMAPPTKPQVTSSSDSSNFDKFPEDDDTPPPDDLSGWDNDF</sequence>
<dbReference type="FunFam" id="2.60.120.10:FF:000035">
    <property type="entry name" value="cGMP-dependent protein kinase"/>
    <property type="match status" value="1"/>
</dbReference>
<dbReference type="SMART" id="SM00100">
    <property type="entry name" value="cNMP"/>
    <property type="match status" value="1"/>
</dbReference>
<dbReference type="Gene3D" id="2.60.120.10">
    <property type="entry name" value="Jelly Rolls"/>
    <property type="match status" value="1"/>
</dbReference>
<evidence type="ECO:0000313" key="21">
    <source>
        <dbReference type="Proteomes" id="UP000007875"/>
    </source>
</evidence>
<dbReference type="Gene3D" id="1.20.5.170">
    <property type="match status" value="1"/>
</dbReference>
<evidence type="ECO:0000256" key="16">
    <source>
        <dbReference type="SAM" id="MobiDB-lite"/>
    </source>
</evidence>
<keyword evidence="4" id="KW-0140">cGMP</keyword>
<dbReference type="Gene3D" id="3.30.200.20">
    <property type="entry name" value="Phosphorylase Kinase, domain 1"/>
    <property type="match status" value="1"/>
</dbReference>
<dbReference type="SMART" id="SM00133">
    <property type="entry name" value="S_TK_X"/>
    <property type="match status" value="1"/>
</dbReference>
<keyword evidence="5" id="KW-0597">Phosphoprotein</keyword>
<evidence type="ECO:0000259" key="18">
    <source>
        <dbReference type="PROSITE" id="PS50042"/>
    </source>
</evidence>
<evidence type="ECO:0000256" key="4">
    <source>
        <dbReference type="ARBA" id="ARBA00022535"/>
    </source>
</evidence>
<proteinExistence type="inferred from homology"/>
<reference evidence="21" key="1">
    <citation type="submission" date="2003-08" db="EMBL/GenBank/DDBJ databases">
        <authorList>
            <person name="Birren B."/>
            <person name="Nusbaum C."/>
            <person name="Abebe A."/>
            <person name="Abouelleil A."/>
            <person name="Adekoya E."/>
            <person name="Ait-zahra M."/>
            <person name="Allen N."/>
            <person name="Allen T."/>
            <person name="An P."/>
            <person name="Anderson M."/>
            <person name="Anderson S."/>
            <person name="Arachchi H."/>
            <person name="Armbruster J."/>
            <person name="Bachantsang P."/>
            <person name="Baldwin J."/>
            <person name="Barry A."/>
            <person name="Bayul T."/>
            <person name="Blitshsteyn B."/>
            <person name="Bloom T."/>
            <person name="Blye J."/>
            <person name="Boguslavskiy L."/>
            <person name="Borowsky M."/>
            <person name="Boukhgalter B."/>
            <person name="Brunache A."/>
            <person name="Butler J."/>
            <person name="Calixte N."/>
            <person name="Calvo S."/>
            <person name="Camarata J."/>
            <person name="Campo K."/>
            <person name="Chang J."/>
            <person name="Cheshatsang Y."/>
            <person name="Citroen M."/>
            <person name="Collymore A."/>
            <person name="Considine T."/>
            <person name="Cook A."/>
            <person name="Cooke P."/>
            <person name="Corum B."/>
            <person name="Cuomo C."/>
            <person name="David R."/>
            <person name="Dawoe T."/>
            <person name="Degray S."/>
            <person name="Dodge S."/>
            <person name="Dooley K."/>
            <person name="Dorje P."/>
            <person name="Dorjee K."/>
            <person name="Dorris L."/>
            <person name="Duffey N."/>
            <person name="Dupes A."/>
            <person name="Elkins T."/>
            <person name="Engels R."/>
            <person name="Erickson J."/>
            <person name="Farina A."/>
            <person name="Faro S."/>
            <person name="Ferreira P."/>
            <person name="Fischer H."/>
            <person name="Fitzgerald M."/>
            <person name="Foley K."/>
            <person name="Gage D."/>
            <person name="Galagan J."/>
            <person name="Gearin G."/>
            <person name="Gnerre S."/>
            <person name="Gnirke A."/>
            <person name="Goyette A."/>
            <person name="Graham J."/>
            <person name="Grandbois E."/>
            <person name="Gyaltsen K."/>
            <person name="Hafez N."/>
            <person name="Hagopian D."/>
            <person name="Hagos B."/>
            <person name="Hall J."/>
            <person name="Hatcher B."/>
            <person name="Heller A."/>
            <person name="Higgins H."/>
            <person name="Honan T."/>
            <person name="Horn A."/>
            <person name="Houde N."/>
            <person name="Hughes L."/>
            <person name="Hulme W."/>
            <person name="Husby E."/>
            <person name="Iliev I."/>
            <person name="Jaffe D."/>
            <person name="Jones C."/>
            <person name="Kamal M."/>
            <person name="Kamat A."/>
            <person name="Kamvysselis M."/>
            <person name="Karlsson E."/>
            <person name="Kells C."/>
            <person name="Kieu A."/>
            <person name="Kisner P."/>
            <person name="Kodira C."/>
            <person name="Kulbokas E."/>
            <person name="Labutti K."/>
            <person name="Lama D."/>
            <person name="Landers T."/>
            <person name="Leger J."/>
            <person name="Levine S."/>
            <person name="Lewis D."/>
            <person name="Lewis T."/>
            <person name="Lindblad-toh K."/>
            <person name="Liu X."/>
            <person name="Lokyitsang T."/>
            <person name="Lokyitsang Y."/>
            <person name="Lucien O."/>
            <person name="Lui A."/>
            <person name="Ma L.J."/>
            <person name="Mabbitt R."/>
            <person name="Macdonald J."/>
            <person name="Maclean C."/>
            <person name="Major J."/>
            <person name="Manning J."/>
            <person name="Marabella R."/>
            <person name="Maru K."/>
            <person name="Matthews C."/>
            <person name="Mauceli E."/>
            <person name="Mccarthy M."/>
            <person name="Mcdonough S."/>
            <person name="Mcghee T."/>
            <person name="Meldrim J."/>
            <person name="Meneus L."/>
            <person name="Mesirov J."/>
            <person name="Mihalev A."/>
            <person name="Mihova T."/>
            <person name="Mikkelsen T."/>
            <person name="Mlenga V."/>
            <person name="Moru K."/>
            <person name="Mozes J."/>
            <person name="Mulrain L."/>
            <person name="Munson G."/>
            <person name="Naylor J."/>
            <person name="Newes C."/>
            <person name="Nguyen C."/>
            <person name="Nguyen N."/>
            <person name="Nguyen T."/>
            <person name="Nicol R."/>
            <person name="Nielsen C."/>
            <person name="Nizzari M."/>
            <person name="Norbu C."/>
            <person name="Norbu N."/>
            <person name="O'donnell P."/>
            <person name="Okoawo O."/>
            <person name="O'leary S."/>
            <person name="Omotosho B."/>
            <person name="O'neill K."/>
            <person name="Osman S."/>
            <person name="Parker S."/>
            <person name="Perrin D."/>
            <person name="Phunkhang P."/>
            <person name="Piqani B."/>
            <person name="Purcell S."/>
            <person name="Rachupka T."/>
            <person name="Ramasamy U."/>
            <person name="Rameau R."/>
            <person name="Ray V."/>
            <person name="Raymond C."/>
            <person name="Retta R."/>
            <person name="Richardson S."/>
            <person name="Rise C."/>
            <person name="Rodriguez J."/>
            <person name="Rogers J."/>
            <person name="Rogov P."/>
            <person name="Rutman M."/>
            <person name="Schupbach R."/>
            <person name="Seaman C."/>
            <person name="Settipalli S."/>
            <person name="Sharpe T."/>
            <person name="Sheridan J."/>
            <person name="Sherpa N."/>
            <person name="Shi J."/>
            <person name="Smirnov S."/>
            <person name="Smith C."/>
            <person name="Sougnez C."/>
            <person name="Spencer B."/>
            <person name="Stalker J."/>
            <person name="Stange-thomann N."/>
            <person name="Stavropoulos S."/>
            <person name="Stetson K."/>
            <person name="Stone C."/>
            <person name="Stone S."/>
            <person name="Stubbs M."/>
            <person name="Talamas J."/>
            <person name="Tchuinga P."/>
            <person name="Tenzing P."/>
            <person name="Tesfaye S."/>
            <person name="Theodore J."/>
            <person name="Thoulutsang Y."/>
            <person name="Topham K."/>
            <person name="Towey S."/>
            <person name="Tsamla T."/>
            <person name="Tsomo N."/>
            <person name="Vallee D."/>
            <person name="Vassiliev H."/>
            <person name="Venkataraman V."/>
            <person name="Vinson J."/>
            <person name="Vo A."/>
            <person name="Wade C."/>
            <person name="Wang S."/>
            <person name="Wangchuk T."/>
            <person name="Wangdi T."/>
            <person name="Whittaker C."/>
            <person name="Wilkinson J."/>
            <person name="Wu Y."/>
            <person name="Wyman D."/>
            <person name="Yadav S."/>
            <person name="Yang S."/>
            <person name="Yang X."/>
            <person name="Yeager S."/>
            <person name="Yee E."/>
            <person name="Young G."/>
            <person name="Zainoun J."/>
            <person name="Zembeck L."/>
            <person name="Zimmer A."/>
            <person name="Zody M."/>
            <person name="Lander E."/>
        </authorList>
    </citation>
    <scope>NUCLEOTIDE SEQUENCE [LARGE SCALE GENOMIC DNA]</scope>
</reference>
<dbReference type="PROSITE" id="PS51285">
    <property type="entry name" value="AGC_KINASE_CTER"/>
    <property type="match status" value="1"/>
</dbReference>
<feature type="domain" description="Cyclic nucleotide-binding" evidence="18">
    <location>
        <begin position="72"/>
        <end position="187"/>
    </location>
</feature>
<dbReference type="PANTHER" id="PTHR24353:SF111">
    <property type="match status" value="1"/>
</dbReference>
<dbReference type="SMART" id="SM00220">
    <property type="entry name" value="S_TKc"/>
    <property type="match status" value="1"/>
</dbReference>
<dbReference type="SUPFAM" id="SSF56112">
    <property type="entry name" value="Protein kinase-like (PK-like)"/>
    <property type="match status" value="1"/>
</dbReference>
<dbReference type="PROSITE" id="PS00888">
    <property type="entry name" value="CNMP_BINDING_1"/>
    <property type="match status" value="1"/>
</dbReference>
<dbReference type="CDD" id="cd05572">
    <property type="entry name" value="STKc_cGK"/>
    <property type="match status" value="1"/>
</dbReference>
<name>H2YVX6_CIOSA</name>
<dbReference type="GO" id="GO:0005524">
    <property type="term" value="F:ATP binding"/>
    <property type="evidence" value="ECO:0007669"/>
    <property type="project" value="UniProtKB-UniRule"/>
</dbReference>
<evidence type="ECO:0000256" key="12">
    <source>
        <dbReference type="ARBA" id="ARBA00047462"/>
    </source>
</evidence>
<dbReference type="CDD" id="cd00038">
    <property type="entry name" value="CAP_ED"/>
    <property type="match status" value="1"/>
</dbReference>
<dbReference type="EC" id="2.7.11.12" evidence="2"/>
<evidence type="ECO:0000256" key="7">
    <source>
        <dbReference type="ARBA" id="ARBA00022741"/>
    </source>
</evidence>
<dbReference type="PROSITE" id="PS00889">
    <property type="entry name" value="CNMP_BINDING_2"/>
    <property type="match status" value="1"/>
</dbReference>
<feature type="region of interest" description="Disordered" evidence="16">
    <location>
        <begin position="576"/>
        <end position="615"/>
    </location>
</feature>
<evidence type="ECO:0000256" key="15">
    <source>
        <dbReference type="PROSITE-ProRule" id="PRU10141"/>
    </source>
</evidence>
<protein>
    <recommendedName>
        <fullName evidence="2">cGMP-dependent protein kinase</fullName>
        <ecNumber evidence="2">2.7.11.12</ecNumber>
    </recommendedName>
</protein>
<dbReference type="InterPro" id="IPR018490">
    <property type="entry name" value="cNMP-bd_dom_sf"/>
</dbReference>
<evidence type="ECO:0000313" key="20">
    <source>
        <dbReference type="Ensembl" id="ENSCSAVP00000009487.1"/>
    </source>
</evidence>
<dbReference type="InterPro" id="IPR018488">
    <property type="entry name" value="cNMP-bd_CS"/>
</dbReference>
<dbReference type="Gene3D" id="1.10.510.10">
    <property type="entry name" value="Transferase(Phosphotransferase) domain 1"/>
    <property type="match status" value="1"/>
</dbReference>
<dbReference type="InterPro" id="IPR017441">
    <property type="entry name" value="Protein_kinase_ATP_BS"/>
</dbReference>
<dbReference type="GO" id="GO:0030553">
    <property type="term" value="F:cGMP binding"/>
    <property type="evidence" value="ECO:0007669"/>
    <property type="project" value="UniProtKB-KW"/>
</dbReference>
<dbReference type="InterPro" id="IPR011009">
    <property type="entry name" value="Kinase-like_dom_sf"/>
</dbReference>
<keyword evidence="6" id="KW-0808">Transferase</keyword>
<dbReference type="InterPro" id="IPR000719">
    <property type="entry name" value="Prot_kinase_dom"/>
</dbReference>
<dbReference type="PANTHER" id="PTHR24353">
    <property type="entry name" value="CYCLIC NUCLEOTIDE-DEPENDENT PROTEIN KINASE"/>
    <property type="match status" value="1"/>
</dbReference>
<evidence type="ECO:0000256" key="14">
    <source>
        <dbReference type="PIRSR" id="PIRSR000559-2"/>
    </source>
</evidence>
<accession>H2YVX6</accession>
<evidence type="ECO:0000256" key="3">
    <source>
        <dbReference type="ARBA" id="ARBA00022527"/>
    </source>
</evidence>
<evidence type="ECO:0000256" key="2">
    <source>
        <dbReference type="ARBA" id="ARBA00012428"/>
    </source>
</evidence>
<dbReference type="InterPro" id="IPR000961">
    <property type="entry name" value="AGC-kinase_C"/>
</dbReference>
<keyword evidence="10" id="KW-0142">cGMP-binding</keyword>
<dbReference type="PROSITE" id="PS00108">
    <property type="entry name" value="PROTEIN_KINASE_ST"/>
    <property type="match status" value="1"/>
</dbReference>
<feature type="binding site" evidence="14">
    <location>
        <begin position="312"/>
        <end position="320"/>
    </location>
    <ligand>
        <name>ATP</name>
        <dbReference type="ChEBI" id="CHEBI:30616"/>
    </ligand>
</feature>
<dbReference type="Ensembl" id="ENSCSAVT00000009604.1">
    <property type="protein sequence ID" value="ENSCSAVP00000009487.1"/>
    <property type="gene ID" value="ENSCSAVG00000005580.1"/>
</dbReference>
<keyword evidence="8" id="KW-0418">Kinase</keyword>
<evidence type="ECO:0000256" key="6">
    <source>
        <dbReference type="ARBA" id="ARBA00022679"/>
    </source>
</evidence>